<dbReference type="InterPro" id="IPR001128">
    <property type="entry name" value="Cyt_P450"/>
</dbReference>
<comment type="function">
    <text evidence="24">Catalyzes the 14-alpha demethylation of obtusifoliol to 4 alpha-methyl-5 alpha-ergosta-8,14,24(28)-trien-3 beta-ol.</text>
</comment>
<reference evidence="29" key="1">
    <citation type="submission" date="2024-10" db="EMBL/GenBank/DDBJ databases">
        <authorList>
            <person name="Ryan C."/>
        </authorList>
    </citation>
    <scope>NUCLEOTIDE SEQUENCE [LARGE SCALE GENOMIC DNA]</scope>
</reference>
<evidence type="ECO:0000256" key="28">
    <source>
        <dbReference type="SAM" id="Phobius"/>
    </source>
</evidence>
<evidence type="ECO:0000256" key="25">
    <source>
        <dbReference type="ARBA" id="ARBA00072797"/>
    </source>
</evidence>
<dbReference type="EMBL" id="OZ075122">
    <property type="protein sequence ID" value="CAL4908242.1"/>
    <property type="molecule type" value="Genomic_DNA"/>
</dbReference>
<evidence type="ECO:0000256" key="11">
    <source>
        <dbReference type="ARBA" id="ARBA00023004"/>
    </source>
</evidence>
<dbReference type="InterPro" id="IPR002403">
    <property type="entry name" value="Cyt_P450_E_grp-IV"/>
</dbReference>
<keyword evidence="11 26" id="KW-0408">Iron</keyword>
<evidence type="ECO:0000256" key="19">
    <source>
        <dbReference type="ARBA" id="ARBA00038974"/>
    </source>
</evidence>
<evidence type="ECO:0000256" key="2">
    <source>
        <dbReference type="ARBA" id="ARBA00004167"/>
    </source>
</evidence>
<evidence type="ECO:0000256" key="6">
    <source>
        <dbReference type="ARBA" id="ARBA00022617"/>
    </source>
</evidence>
<evidence type="ECO:0000256" key="10">
    <source>
        <dbReference type="ARBA" id="ARBA00023002"/>
    </source>
</evidence>
<evidence type="ECO:0000313" key="30">
    <source>
        <dbReference type="Proteomes" id="UP001497457"/>
    </source>
</evidence>
<dbReference type="PROSITE" id="PS00086">
    <property type="entry name" value="CYTOCHROME_P450"/>
    <property type="match status" value="1"/>
</dbReference>
<dbReference type="GO" id="GO:0032259">
    <property type="term" value="P:methylation"/>
    <property type="evidence" value="ECO:0007669"/>
    <property type="project" value="UniProtKB-KW"/>
</dbReference>
<evidence type="ECO:0000256" key="24">
    <source>
        <dbReference type="ARBA" id="ARBA00058467"/>
    </source>
</evidence>
<evidence type="ECO:0000256" key="20">
    <source>
        <dbReference type="ARBA" id="ARBA00042370"/>
    </source>
</evidence>
<keyword evidence="8 26" id="KW-0479">Metal-binding</keyword>
<keyword evidence="16" id="KW-1207">Sterol metabolism</keyword>
<sequence>MDVTNSAVWFTVSFVLIAAIAIKIAKGRTMLGSRCTMPTPPVVDGISLIRLLHLLLTKGLRAMIHDQHKSMGSVFTVSFFGIKLTFLVGPEILSHFYQGAESEISHGNMLDFMVPMFGKEVGYGVDFTTRYEQIRFYSDALARPSKLRVHVDPMLEEVEDYFAKWGQDGIIDLKHELGLLLMLISSRCLLGKEVRDKMFDEIHTLFHELDNGMHISSVLFPYAPTPVNRRRDRAHSKLSEIFAEIVRSRRSSNQVEKKDVLQNLIDSKYKDGRSTTEREVIGMIMLLLFGGKHNSTVAGTWTGAHLLNCARSVAAVVEEQKQLVRKYGNHVDYNVLLEMDTLHCSIKEALRMHPPAAIFFRKVHKNFTVQTKEGHEYEIPRGHTIASPILFNSNLPHIYKDPDVYDPSRFGRERQEDKIGGKFAYAAFSCGRHTCVGEAYTYMQIKVVWSYLLRNFELKLISPFPETDWGKLVPEPKGKVMVGYKRRQLPIT</sequence>
<keyword evidence="10 27" id="KW-0560">Oxidoreductase</keyword>
<evidence type="ECO:0000256" key="15">
    <source>
        <dbReference type="ARBA" id="ARBA00023136"/>
    </source>
</evidence>
<dbReference type="AlphaFoldDB" id="A0ABC8WH29"/>
<dbReference type="InterPro" id="IPR050529">
    <property type="entry name" value="CYP450_sterol_14alpha_dmase"/>
</dbReference>
<name>A0ABC8WH29_9POAL</name>
<keyword evidence="4" id="KW-0444">Lipid biosynthesis</keyword>
<evidence type="ECO:0000256" key="16">
    <source>
        <dbReference type="ARBA" id="ARBA00023166"/>
    </source>
</evidence>
<comment type="pathway">
    <text evidence="18">Steroid biosynthesis; zymosterol biosynthesis; zymosterol from lanosterol: step 1/6.</text>
</comment>
<evidence type="ECO:0000256" key="8">
    <source>
        <dbReference type="ARBA" id="ARBA00022723"/>
    </source>
</evidence>
<keyword evidence="14" id="KW-0443">Lipid metabolism</keyword>
<evidence type="ECO:0000256" key="14">
    <source>
        <dbReference type="ARBA" id="ARBA00023098"/>
    </source>
</evidence>
<dbReference type="Pfam" id="PF00067">
    <property type="entry name" value="p450"/>
    <property type="match status" value="1"/>
</dbReference>
<evidence type="ECO:0000256" key="17">
    <source>
        <dbReference type="ARBA" id="ARBA00023221"/>
    </source>
</evidence>
<dbReference type="GO" id="GO:0046872">
    <property type="term" value="F:metal ion binding"/>
    <property type="evidence" value="ECO:0007669"/>
    <property type="project" value="UniProtKB-KW"/>
</dbReference>
<feature type="binding site" description="axial binding residue" evidence="26">
    <location>
        <position position="435"/>
    </location>
    <ligand>
        <name>heme</name>
        <dbReference type="ChEBI" id="CHEBI:30413"/>
    </ligand>
    <ligandPart>
        <name>Fe</name>
        <dbReference type="ChEBI" id="CHEBI:18248"/>
    </ligandPart>
</feature>
<evidence type="ECO:0000256" key="26">
    <source>
        <dbReference type="PIRSR" id="PIRSR602403-1"/>
    </source>
</evidence>
<keyword evidence="28" id="KW-0812">Transmembrane</keyword>
<dbReference type="Gene3D" id="1.10.630.10">
    <property type="entry name" value="Cytochrome P450"/>
    <property type="match status" value="1"/>
</dbReference>
<keyword evidence="6 26" id="KW-0349">Heme</keyword>
<evidence type="ECO:0000256" key="3">
    <source>
        <dbReference type="ARBA" id="ARBA00010617"/>
    </source>
</evidence>
<keyword evidence="15 28" id="KW-0472">Membrane</keyword>
<dbReference type="GO" id="GO:0008398">
    <property type="term" value="F:sterol 14-demethylase activity"/>
    <property type="evidence" value="ECO:0007669"/>
    <property type="project" value="UniProtKB-EC"/>
</dbReference>
<evidence type="ECO:0000256" key="22">
    <source>
        <dbReference type="ARBA" id="ARBA00042983"/>
    </source>
</evidence>
<evidence type="ECO:0000256" key="27">
    <source>
        <dbReference type="RuleBase" id="RU000461"/>
    </source>
</evidence>
<comment type="cofactor">
    <cofactor evidence="1 26">
        <name>heme</name>
        <dbReference type="ChEBI" id="CHEBI:30413"/>
    </cofactor>
</comment>
<comment type="similarity">
    <text evidence="3 27">Belongs to the cytochrome P450 family.</text>
</comment>
<dbReference type="Proteomes" id="UP001497457">
    <property type="component" value="Chromosome 12b"/>
</dbReference>
<evidence type="ECO:0000256" key="12">
    <source>
        <dbReference type="ARBA" id="ARBA00023011"/>
    </source>
</evidence>
<proteinExistence type="inferred from homology"/>
<dbReference type="FunFam" id="1.10.630.10:FF:000028">
    <property type="entry name" value="Cytochrome p450 51g1"/>
    <property type="match status" value="1"/>
</dbReference>
<evidence type="ECO:0000256" key="21">
    <source>
        <dbReference type="ARBA" id="ARBA00042513"/>
    </source>
</evidence>
<keyword evidence="12" id="KW-0756">Sterol biosynthesis</keyword>
<gene>
    <name evidence="29" type="ORF">URODEC1_LOCUS12948</name>
</gene>
<dbReference type="SUPFAM" id="SSF48264">
    <property type="entry name" value="Cytochrome P450"/>
    <property type="match status" value="1"/>
</dbReference>
<evidence type="ECO:0000256" key="1">
    <source>
        <dbReference type="ARBA" id="ARBA00001971"/>
    </source>
</evidence>
<keyword evidence="5" id="KW-0489">Methyltransferase</keyword>
<comment type="subcellular location">
    <subcellularLocation>
        <location evidence="2">Membrane</location>
        <topology evidence="2">Single-pass membrane protein</topology>
    </subcellularLocation>
</comment>
<dbReference type="InterPro" id="IPR036396">
    <property type="entry name" value="Cyt_P450_sf"/>
</dbReference>
<evidence type="ECO:0000256" key="18">
    <source>
        <dbReference type="ARBA" id="ARBA00037887"/>
    </source>
</evidence>
<comment type="catalytic activity">
    <reaction evidence="23">
        <text>a 14alpha-methyl steroid + 3 reduced [NADPH--hemoprotein reductase] + 3 O2 = a Delta(14) steroid + formate + 3 oxidized [NADPH--hemoprotein reductase] + 4 H2O + 4 H(+)</text>
        <dbReference type="Rhea" id="RHEA:54028"/>
        <dbReference type="Rhea" id="RHEA-COMP:11964"/>
        <dbReference type="Rhea" id="RHEA-COMP:11965"/>
        <dbReference type="ChEBI" id="CHEBI:15377"/>
        <dbReference type="ChEBI" id="CHEBI:15378"/>
        <dbReference type="ChEBI" id="CHEBI:15379"/>
        <dbReference type="ChEBI" id="CHEBI:15740"/>
        <dbReference type="ChEBI" id="CHEBI:57618"/>
        <dbReference type="ChEBI" id="CHEBI:58210"/>
        <dbReference type="ChEBI" id="CHEBI:138029"/>
        <dbReference type="ChEBI" id="CHEBI:138031"/>
        <dbReference type="EC" id="1.14.14.154"/>
    </reaction>
</comment>
<evidence type="ECO:0000256" key="9">
    <source>
        <dbReference type="ARBA" id="ARBA00022955"/>
    </source>
</evidence>
<accession>A0ABC8WH29</accession>
<evidence type="ECO:0000256" key="4">
    <source>
        <dbReference type="ARBA" id="ARBA00022516"/>
    </source>
</evidence>
<dbReference type="CDD" id="cd11042">
    <property type="entry name" value="CYP51-like"/>
    <property type="match status" value="1"/>
</dbReference>
<keyword evidence="17" id="KW-0753">Steroid metabolism</keyword>
<dbReference type="InterPro" id="IPR017972">
    <property type="entry name" value="Cyt_P450_CS"/>
</dbReference>
<organism evidence="29 30">
    <name type="scientific">Urochloa decumbens</name>
    <dbReference type="NCBI Taxonomy" id="240449"/>
    <lineage>
        <taxon>Eukaryota</taxon>
        <taxon>Viridiplantae</taxon>
        <taxon>Streptophyta</taxon>
        <taxon>Embryophyta</taxon>
        <taxon>Tracheophyta</taxon>
        <taxon>Spermatophyta</taxon>
        <taxon>Magnoliopsida</taxon>
        <taxon>Liliopsida</taxon>
        <taxon>Poales</taxon>
        <taxon>Poaceae</taxon>
        <taxon>PACMAD clade</taxon>
        <taxon>Panicoideae</taxon>
        <taxon>Panicodae</taxon>
        <taxon>Paniceae</taxon>
        <taxon>Melinidinae</taxon>
        <taxon>Urochloa</taxon>
    </lineage>
</organism>
<keyword evidence="28" id="KW-1133">Transmembrane helix</keyword>
<dbReference type="GO" id="GO:0008168">
    <property type="term" value="F:methyltransferase activity"/>
    <property type="evidence" value="ECO:0007669"/>
    <property type="project" value="UniProtKB-KW"/>
</dbReference>
<evidence type="ECO:0000256" key="13">
    <source>
        <dbReference type="ARBA" id="ARBA00023033"/>
    </source>
</evidence>
<keyword evidence="9" id="KW-0752">Steroid biosynthesis</keyword>
<evidence type="ECO:0000313" key="29">
    <source>
        <dbReference type="EMBL" id="CAL4908242.1"/>
    </source>
</evidence>
<evidence type="ECO:0000256" key="5">
    <source>
        <dbReference type="ARBA" id="ARBA00022603"/>
    </source>
</evidence>
<dbReference type="GO" id="GO:0016126">
    <property type="term" value="P:sterol biosynthetic process"/>
    <property type="evidence" value="ECO:0007669"/>
    <property type="project" value="UniProtKB-KW"/>
</dbReference>
<keyword evidence="13 27" id="KW-0503">Monooxygenase</keyword>
<dbReference type="EC" id="1.14.14.154" evidence="19"/>
<dbReference type="PANTHER" id="PTHR24304:SF2">
    <property type="entry name" value="24-HYDROXYCHOLESTEROL 7-ALPHA-HYDROXYLASE"/>
    <property type="match status" value="1"/>
</dbReference>
<evidence type="ECO:0000256" key="7">
    <source>
        <dbReference type="ARBA" id="ARBA00022679"/>
    </source>
</evidence>
<dbReference type="PRINTS" id="PR00465">
    <property type="entry name" value="EP450IV"/>
</dbReference>
<dbReference type="PANTHER" id="PTHR24304">
    <property type="entry name" value="CYTOCHROME P450 FAMILY 7"/>
    <property type="match status" value="1"/>
</dbReference>
<feature type="transmembrane region" description="Helical" evidence="28">
    <location>
        <begin position="6"/>
        <end position="25"/>
    </location>
</feature>
<keyword evidence="7" id="KW-0808">Transferase</keyword>
<dbReference type="GO" id="GO:0016020">
    <property type="term" value="C:membrane"/>
    <property type="evidence" value="ECO:0007669"/>
    <property type="project" value="UniProtKB-SubCell"/>
</dbReference>
<keyword evidence="30" id="KW-1185">Reference proteome</keyword>
<evidence type="ECO:0000256" key="23">
    <source>
        <dbReference type="ARBA" id="ARBA00051013"/>
    </source>
</evidence>
<protein>
    <recommendedName>
        <fullName evidence="25">Obtusifoliol 14-alpha demethylase</fullName>
        <ecNumber evidence="19">1.14.14.154</ecNumber>
    </recommendedName>
    <alternativeName>
        <fullName evidence="20">CYPLI</fullName>
    </alternativeName>
    <alternativeName>
        <fullName evidence="22">Cytochrome P450 51</fullName>
    </alternativeName>
    <alternativeName>
        <fullName evidence="21">Cytochrome P450-LIA1</fullName>
    </alternativeName>
</protein>